<evidence type="ECO:0000313" key="1">
    <source>
        <dbReference type="EMBL" id="ETO67831.1"/>
    </source>
</evidence>
<gene>
    <name evidence="1" type="ORF">F444_15283</name>
</gene>
<comment type="caution">
    <text evidence="1">The sequence shown here is derived from an EMBL/GenBank/DDBJ whole genome shotgun (WGS) entry which is preliminary data.</text>
</comment>
<evidence type="ECO:0000313" key="2">
    <source>
        <dbReference type="Proteomes" id="UP000028582"/>
    </source>
</evidence>
<protein>
    <submittedName>
        <fullName evidence="1">Uncharacterized protein</fullName>
    </submittedName>
</protein>
<organism evidence="1 2">
    <name type="scientific">Phytophthora nicotianae P1976</name>
    <dbReference type="NCBI Taxonomy" id="1317066"/>
    <lineage>
        <taxon>Eukaryota</taxon>
        <taxon>Sar</taxon>
        <taxon>Stramenopiles</taxon>
        <taxon>Oomycota</taxon>
        <taxon>Peronosporomycetes</taxon>
        <taxon>Peronosporales</taxon>
        <taxon>Peronosporaceae</taxon>
        <taxon>Phytophthora</taxon>
    </lineage>
</organism>
<dbReference type="AlphaFoldDB" id="A0A080ZMH0"/>
<reference evidence="1 2" key="1">
    <citation type="submission" date="2013-11" db="EMBL/GenBank/DDBJ databases">
        <title>The Genome Sequence of Phytophthora parasitica P1976.</title>
        <authorList>
            <consortium name="The Broad Institute Genomics Platform"/>
            <person name="Russ C."/>
            <person name="Tyler B."/>
            <person name="Panabieres F."/>
            <person name="Shan W."/>
            <person name="Tripathy S."/>
            <person name="Grunwald N."/>
            <person name="Machado M."/>
            <person name="Johnson C.S."/>
            <person name="Walker B."/>
            <person name="Young S."/>
            <person name="Zeng Q."/>
            <person name="Gargeya S."/>
            <person name="Fitzgerald M."/>
            <person name="Haas B."/>
            <person name="Abouelleil A."/>
            <person name="Allen A.W."/>
            <person name="Alvarado L."/>
            <person name="Arachchi H.M."/>
            <person name="Berlin A.M."/>
            <person name="Chapman S.B."/>
            <person name="Gainer-Dewar J."/>
            <person name="Goldberg J."/>
            <person name="Griggs A."/>
            <person name="Gujja S."/>
            <person name="Hansen M."/>
            <person name="Howarth C."/>
            <person name="Imamovic A."/>
            <person name="Ireland A."/>
            <person name="Larimer J."/>
            <person name="McCowan C."/>
            <person name="Murphy C."/>
            <person name="Pearson M."/>
            <person name="Poon T.W."/>
            <person name="Priest M."/>
            <person name="Roberts A."/>
            <person name="Saif S."/>
            <person name="Shea T."/>
            <person name="Sisk P."/>
            <person name="Sykes S."/>
            <person name="Wortman J."/>
            <person name="Nusbaum C."/>
            <person name="Birren B."/>
        </authorList>
    </citation>
    <scope>NUCLEOTIDE SEQUENCE [LARGE SCALE GENOMIC DNA]</scope>
    <source>
        <strain evidence="1 2">P1976</strain>
    </source>
</reference>
<dbReference type="EMBL" id="ANJA01002829">
    <property type="protein sequence ID" value="ETO67831.1"/>
    <property type="molecule type" value="Genomic_DNA"/>
</dbReference>
<dbReference type="Proteomes" id="UP000028582">
    <property type="component" value="Unassembled WGS sequence"/>
</dbReference>
<name>A0A080ZMH0_PHYNI</name>
<proteinExistence type="predicted"/>
<accession>A0A080ZMH0</accession>
<sequence length="32" mass="3545">MKRESDTQNDTKGTNQKLSISSIFLAISETSN</sequence>